<feature type="compositionally biased region" description="Polar residues" evidence="10">
    <location>
        <begin position="492"/>
        <end position="505"/>
    </location>
</feature>
<dbReference type="NCBIfam" id="TIGR02250">
    <property type="entry name" value="FCP1_euk"/>
    <property type="match status" value="1"/>
</dbReference>
<comment type="subcellular location">
    <subcellularLocation>
        <location evidence="1 9">Nucleus</location>
    </subcellularLocation>
</comment>
<dbReference type="InterPro" id="IPR023214">
    <property type="entry name" value="HAD_sf"/>
</dbReference>
<dbReference type="InterPro" id="IPR036420">
    <property type="entry name" value="BRCT_dom_sf"/>
</dbReference>
<evidence type="ECO:0000256" key="2">
    <source>
        <dbReference type="ARBA" id="ARBA00013081"/>
    </source>
</evidence>
<feature type="compositionally biased region" description="Low complexity" evidence="10">
    <location>
        <begin position="724"/>
        <end position="736"/>
    </location>
</feature>
<evidence type="ECO:0000256" key="1">
    <source>
        <dbReference type="ARBA" id="ARBA00004123"/>
    </source>
</evidence>
<dbReference type="InterPro" id="IPR036412">
    <property type="entry name" value="HAD-like_sf"/>
</dbReference>
<feature type="compositionally biased region" description="Basic and acidic residues" evidence="10">
    <location>
        <begin position="394"/>
        <end position="407"/>
    </location>
</feature>
<name>A0AAV7XLH9_9NEOP</name>
<evidence type="ECO:0000256" key="8">
    <source>
        <dbReference type="ARBA" id="ARBA00048336"/>
    </source>
</evidence>
<proteinExistence type="predicted"/>
<dbReference type="FunFam" id="3.40.50.1000:FF:000040">
    <property type="entry name" value="RNA polymerase II subunit A C-terminal domain phosphatase"/>
    <property type="match status" value="1"/>
</dbReference>
<dbReference type="SUPFAM" id="SSF51230">
    <property type="entry name" value="Single hybrid motif"/>
    <property type="match status" value="1"/>
</dbReference>
<dbReference type="Proteomes" id="UP001075354">
    <property type="component" value="Chromosome 9"/>
</dbReference>
<reference evidence="13" key="1">
    <citation type="submission" date="2022-12" db="EMBL/GenBank/DDBJ databases">
        <title>Chromosome-level genome assembly of the bean flower thrips Megalurothrips usitatus.</title>
        <authorList>
            <person name="Ma L."/>
            <person name="Liu Q."/>
            <person name="Li H."/>
            <person name="Cai W."/>
        </authorList>
    </citation>
    <scope>NUCLEOTIDE SEQUENCE</scope>
    <source>
        <strain evidence="13">Cailab_2022a</strain>
    </source>
</reference>
<dbReference type="PROSITE" id="PS50969">
    <property type="entry name" value="FCP1"/>
    <property type="match status" value="1"/>
</dbReference>
<dbReference type="InterPro" id="IPR011947">
    <property type="entry name" value="FCP1_euk"/>
</dbReference>
<dbReference type="GO" id="GO:0008420">
    <property type="term" value="F:RNA polymerase II CTD heptapeptide repeat phosphatase activity"/>
    <property type="evidence" value="ECO:0007669"/>
    <property type="project" value="UniProtKB-UniRule"/>
</dbReference>
<evidence type="ECO:0000256" key="3">
    <source>
        <dbReference type="ARBA" id="ARBA00022801"/>
    </source>
</evidence>
<dbReference type="Gene3D" id="3.40.50.10190">
    <property type="entry name" value="BRCT domain"/>
    <property type="match status" value="1"/>
</dbReference>
<feature type="region of interest" description="Disordered" evidence="10">
    <location>
        <begin position="380"/>
        <end position="512"/>
    </location>
</feature>
<dbReference type="SUPFAM" id="SSF52113">
    <property type="entry name" value="BRCT domain"/>
    <property type="match status" value="1"/>
</dbReference>
<dbReference type="PANTHER" id="PTHR23081:SF36">
    <property type="entry name" value="RNA POLYMERASE II SUBUNIT A C-TERMINAL DOMAIN PHOSPHATASE"/>
    <property type="match status" value="1"/>
</dbReference>
<dbReference type="Pfam" id="PF12738">
    <property type="entry name" value="PTCB-BRCT"/>
    <property type="match status" value="1"/>
</dbReference>
<feature type="compositionally biased region" description="Basic residues" evidence="10">
    <location>
        <begin position="829"/>
        <end position="840"/>
    </location>
</feature>
<feature type="compositionally biased region" description="Polar residues" evidence="10">
    <location>
        <begin position="419"/>
        <end position="429"/>
    </location>
</feature>
<organism evidence="13 14">
    <name type="scientific">Megalurothrips usitatus</name>
    <name type="common">bean blossom thrips</name>
    <dbReference type="NCBI Taxonomy" id="439358"/>
    <lineage>
        <taxon>Eukaryota</taxon>
        <taxon>Metazoa</taxon>
        <taxon>Ecdysozoa</taxon>
        <taxon>Arthropoda</taxon>
        <taxon>Hexapoda</taxon>
        <taxon>Insecta</taxon>
        <taxon>Pterygota</taxon>
        <taxon>Neoptera</taxon>
        <taxon>Paraneoptera</taxon>
        <taxon>Thysanoptera</taxon>
        <taxon>Terebrantia</taxon>
        <taxon>Thripoidea</taxon>
        <taxon>Thripidae</taxon>
        <taxon>Megalurothrips</taxon>
    </lineage>
</organism>
<evidence type="ECO:0000256" key="10">
    <source>
        <dbReference type="SAM" id="MobiDB-lite"/>
    </source>
</evidence>
<evidence type="ECO:0000256" key="6">
    <source>
        <dbReference type="ARBA" id="ARBA00040602"/>
    </source>
</evidence>
<dbReference type="AlphaFoldDB" id="A0AAV7XLH9"/>
<evidence type="ECO:0000256" key="9">
    <source>
        <dbReference type="RuleBase" id="RU366066"/>
    </source>
</evidence>
<dbReference type="PANTHER" id="PTHR23081">
    <property type="entry name" value="RNA POLYMERASE II CTD PHOSPHATASE"/>
    <property type="match status" value="1"/>
</dbReference>
<comment type="function">
    <text evidence="9">This promotes the activity of RNA polymerase II.</text>
</comment>
<feature type="region of interest" description="Disordered" evidence="10">
    <location>
        <begin position="694"/>
        <end position="736"/>
    </location>
</feature>
<keyword evidence="4" id="KW-0904">Protein phosphatase</keyword>
<dbReference type="SMART" id="SM00292">
    <property type="entry name" value="BRCT"/>
    <property type="match status" value="1"/>
</dbReference>
<keyword evidence="3 9" id="KW-0378">Hydrolase</keyword>
<evidence type="ECO:0000313" key="14">
    <source>
        <dbReference type="Proteomes" id="UP001075354"/>
    </source>
</evidence>
<evidence type="ECO:0000259" key="11">
    <source>
        <dbReference type="PROSITE" id="PS50172"/>
    </source>
</evidence>
<evidence type="ECO:0000256" key="5">
    <source>
        <dbReference type="ARBA" id="ARBA00023242"/>
    </source>
</evidence>
<protein>
    <recommendedName>
        <fullName evidence="6 9">RNA polymerase II subunit A C-terminal domain phosphatase</fullName>
        <ecNumber evidence="2 9">3.1.3.16</ecNumber>
    </recommendedName>
</protein>
<feature type="region of interest" description="Disordered" evidence="10">
    <location>
        <begin position="764"/>
        <end position="915"/>
    </location>
</feature>
<dbReference type="EMBL" id="JAPTSV010000009">
    <property type="protein sequence ID" value="KAJ1524283.1"/>
    <property type="molecule type" value="Genomic_DNA"/>
</dbReference>
<evidence type="ECO:0000256" key="7">
    <source>
        <dbReference type="ARBA" id="ARBA00047761"/>
    </source>
</evidence>
<dbReference type="CDD" id="cd06850">
    <property type="entry name" value="biotinyl_domain"/>
    <property type="match status" value="1"/>
</dbReference>
<feature type="compositionally biased region" description="Acidic residues" evidence="10">
    <location>
        <begin position="892"/>
        <end position="901"/>
    </location>
</feature>
<dbReference type="SMART" id="SM00577">
    <property type="entry name" value="CPDc"/>
    <property type="match status" value="1"/>
</dbReference>
<dbReference type="InterPro" id="IPR039189">
    <property type="entry name" value="Fcp1"/>
</dbReference>
<dbReference type="Pfam" id="PF03031">
    <property type="entry name" value="NIF"/>
    <property type="match status" value="1"/>
</dbReference>
<feature type="domain" description="BRCT" evidence="11">
    <location>
        <begin position="600"/>
        <end position="693"/>
    </location>
</feature>
<dbReference type="InterPro" id="IPR011053">
    <property type="entry name" value="Single_hybrid_motif"/>
</dbReference>
<dbReference type="EC" id="3.1.3.16" evidence="2 9"/>
<dbReference type="FunFam" id="3.40.50.10190:FF:000007">
    <property type="entry name" value="RNA polymerase II subunit A C-terminal domain phosphatase"/>
    <property type="match status" value="1"/>
</dbReference>
<feature type="compositionally biased region" description="Basic and acidic residues" evidence="10">
    <location>
        <begin position="448"/>
        <end position="459"/>
    </location>
</feature>
<dbReference type="InterPro" id="IPR001357">
    <property type="entry name" value="BRCT_dom"/>
</dbReference>
<dbReference type="Gene3D" id="3.40.50.1000">
    <property type="entry name" value="HAD superfamily/HAD-like"/>
    <property type="match status" value="1"/>
</dbReference>
<feature type="compositionally biased region" description="Basic and acidic residues" evidence="10">
    <location>
        <begin position="431"/>
        <end position="441"/>
    </location>
</feature>
<gene>
    <name evidence="13" type="ORF">ONE63_010795</name>
</gene>
<dbReference type="CDD" id="cd17729">
    <property type="entry name" value="BRCT_CTDP1"/>
    <property type="match status" value="1"/>
</dbReference>
<dbReference type="CDD" id="cd07521">
    <property type="entry name" value="HAD_FCP1-like"/>
    <property type="match status" value="1"/>
</dbReference>
<evidence type="ECO:0000313" key="13">
    <source>
        <dbReference type="EMBL" id="KAJ1524283.1"/>
    </source>
</evidence>
<dbReference type="SUPFAM" id="SSF56784">
    <property type="entry name" value="HAD-like"/>
    <property type="match status" value="1"/>
</dbReference>
<dbReference type="PROSITE" id="PS50172">
    <property type="entry name" value="BRCT"/>
    <property type="match status" value="1"/>
</dbReference>
<dbReference type="Gene3D" id="2.40.50.100">
    <property type="match status" value="1"/>
</dbReference>
<accession>A0AAV7XLH9</accession>
<dbReference type="InterPro" id="IPR004274">
    <property type="entry name" value="FCP1_dom"/>
</dbReference>
<keyword evidence="14" id="KW-1185">Reference proteome</keyword>
<evidence type="ECO:0000259" key="12">
    <source>
        <dbReference type="PROSITE" id="PS50969"/>
    </source>
</evidence>
<sequence>MSANTIVVTLTLEKCIKISKWKVKEGTIVSAGRLLLLYDAKPGSGKPEIQKLKATAVGTVRKLLAKEGDVVQPGKPLLELEKCTHPTVMKDMCAECGADLRNEDGVNENVASIPMVHSIPELKVNAEQAQILGKADEQRLLANQKLVLLVDLDQTLIHTTNDNIPPNLKDVYHFRLHGSLSPWHHTRLRPGTKEFLKEMSQYYELHICTFGSRMYAHKIAEFLDPDGQYFSHRILSRDECVSANSKTANLKALFPCGDEMVCIIDDREDVWNFASNLIHVKPYHFFQHTGDINAPPGLSKQENDDKGEYDFSRLGDGMIKKDIMRPNTSPGPSQESQKDAIDLVKRKGDGTCPEQEISVSGAEVNEKNELSVEKTVTKVDEEDEFPAENIVTDVSEKNELSVDKITTEDGDENGPVVGNTANPSQQTAETIKGDDVAHTGEEVQENQSESKEDQDKDTVVPENPCGTCDVTEDPEREDSKSSDNSKLVVEKSQASVLENQENSTELVPKTHLKDGSDTLAEEYIEQRPNSQPNDPDQKSSETLDKLEDALTKSKAEEIEVADHDDYLLYLEEILKRIHKEFYHRMAEGLKPDMKSIIPAVRKKVLENTNLVFSGLVPNNIPLEKSRAYQVAVSLGAKVTQDLNKNTTHLVAVRPGTAKVNSARRMKNVFMVTADWLWVSAERWERVDEKVFPLGRNRAGTRHPPPHCGSPEHTPGARENQPQPTTSTGRSRTASGRFMDTINPLLSFSLADIADMDQEVNDIFDESESDGDEDKANKKKKKSAVPERDSDSEEDSQSASLTPAKQKIDDDDSDTSSSSADSLSGEHPHGWAKHNLKRKRPDCKLGTGTATESDGDEETEDMPSTKFRRGEALPSDLDLGENDSDSPGSEGPPDPDEMDDGEWNMMGAALEREFLS</sequence>
<comment type="catalytic activity">
    <reaction evidence="7 9">
        <text>O-phospho-L-seryl-[protein] + H2O = L-seryl-[protein] + phosphate</text>
        <dbReference type="Rhea" id="RHEA:20629"/>
        <dbReference type="Rhea" id="RHEA-COMP:9863"/>
        <dbReference type="Rhea" id="RHEA-COMP:11604"/>
        <dbReference type="ChEBI" id="CHEBI:15377"/>
        <dbReference type="ChEBI" id="CHEBI:29999"/>
        <dbReference type="ChEBI" id="CHEBI:43474"/>
        <dbReference type="ChEBI" id="CHEBI:83421"/>
        <dbReference type="EC" id="3.1.3.16"/>
    </reaction>
</comment>
<keyword evidence="5 9" id="KW-0539">Nucleus</keyword>
<dbReference type="GO" id="GO:0005634">
    <property type="term" value="C:nucleus"/>
    <property type="evidence" value="ECO:0007669"/>
    <property type="project" value="UniProtKB-SubCell"/>
</dbReference>
<comment type="caution">
    <text evidence="13">The sequence shown here is derived from an EMBL/GenBank/DDBJ whole genome shotgun (WGS) entry which is preliminary data.</text>
</comment>
<evidence type="ECO:0000256" key="4">
    <source>
        <dbReference type="ARBA" id="ARBA00022912"/>
    </source>
</evidence>
<comment type="catalytic activity">
    <reaction evidence="8 9">
        <text>O-phospho-L-threonyl-[protein] + H2O = L-threonyl-[protein] + phosphate</text>
        <dbReference type="Rhea" id="RHEA:47004"/>
        <dbReference type="Rhea" id="RHEA-COMP:11060"/>
        <dbReference type="Rhea" id="RHEA-COMP:11605"/>
        <dbReference type="ChEBI" id="CHEBI:15377"/>
        <dbReference type="ChEBI" id="CHEBI:30013"/>
        <dbReference type="ChEBI" id="CHEBI:43474"/>
        <dbReference type="ChEBI" id="CHEBI:61977"/>
        <dbReference type="EC" id="3.1.3.16"/>
    </reaction>
</comment>
<feature type="domain" description="FCP1 homology" evidence="12">
    <location>
        <begin position="141"/>
        <end position="305"/>
    </location>
</feature>